<feature type="domain" description="Peptidase M24" evidence="2">
    <location>
        <begin position="324"/>
        <end position="537"/>
    </location>
</feature>
<dbReference type="SUPFAM" id="SSF53092">
    <property type="entry name" value="Creatinase/prolidase N-terminal domain"/>
    <property type="match status" value="1"/>
</dbReference>
<feature type="coiled-coil region" evidence="1">
    <location>
        <begin position="162"/>
        <end position="189"/>
    </location>
</feature>
<dbReference type="InterPro" id="IPR000994">
    <property type="entry name" value="Pept_M24"/>
</dbReference>
<reference evidence="3" key="1">
    <citation type="submission" date="2020-10" db="EMBL/GenBank/DDBJ databases">
        <authorList>
            <person name="Gilroy R."/>
        </authorList>
    </citation>
    <scope>NUCLEOTIDE SEQUENCE</scope>
    <source>
        <strain evidence="3">ChiHcec3-6078</strain>
    </source>
</reference>
<evidence type="ECO:0000313" key="3">
    <source>
        <dbReference type="EMBL" id="HIU25999.1"/>
    </source>
</evidence>
<dbReference type="InterPro" id="IPR036005">
    <property type="entry name" value="Creatinase/aminopeptidase-like"/>
</dbReference>
<dbReference type="Proteomes" id="UP000824090">
    <property type="component" value="Unassembled WGS sequence"/>
</dbReference>
<organism evidence="3 4">
    <name type="scientific">Candidatus Allocopromorpha excrementigallinarum</name>
    <dbReference type="NCBI Taxonomy" id="2840742"/>
    <lineage>
        <taxon>Bacteria</taxon>
        <taxon>Bacillati</taxon>
        <taxon>Bacillota</taxon>
        <taxon>Clostridia</taxon>
        <taxon>Eubacteriales</taxon>
        <taxon>Eubacteriaceae</taxon>
        <taxon>Eubacteriaceae incertae sedis</taxon>
        <taxon>Candidatus Allocopromorpha</taxon>
    </lineage>
</organism>
<comment type="caution">
    <text evidence="3">The sequence shown here is derived from an EMBL/GenBank/DDBJ whole genome shotgun (WGS) entry which is preliminary data.</text>
</comment>
<protein>
    <submittedName>
        <fullName evidence="3">M24 family metallopeptidase</fullName>
    </submittedName>
</protein>
<reference evidence="3" key="2">
    <citation type="journal article" date="2021" name="PeerJ">
        <title>Extensive microbial diversity within the chicken gut microbiome revealed by metagenomics and culture.</title>
        <authorList>
            <person name="Gilroy R."/>
            <person name="Ravi A."/>
            <person name="Getino M."/>
            <person name="Pursley I."/>
            <person name="Horton D.L."/>
            <person name="Alikhan N.F."/>
            <person name="Baker D."/>
            <person name="Gharbi K."/>
            <person name="Hall N."/>
            <person name="Watson M."/>
            <person name="Adriaenssens E.M."/>
            <person name="Foster-Nyarko E."/>
            <person name="Jarju S."/>
            <person name="Secka A."/>
            <person name="Antonio M."/>
            <person name="Oren A."/>
            <person name="Chaudhuri R.R."/>
            <person name="La Ragione R."/>
            <person name="Hildebrand F."/>
            <person name="Pallen M.J."/>
        </authorList>
    </citation>
    <scope>NUCLEOTIDE SEQUENCE</scope>
    <source>
        <strain evidence="3">ChiHcec3-6078</strain>
    </source>
</reference>
<accession>A0A9D1I0N7</accession>
<name>A0A9D1I0N7_9FIRM</name>
<dbReference type="AlphaFoldDB" id="A0A9D1I0N7"/>
<proteinExistence type="predicted"/>
<dbReference type="SUPFAM" id="SSF55920">
    <property type="entry name" value="Creatinase/aminopeptidase"/>
    <property type="match status" value="1"/>
</dbReference>
<dbReference type="EMBL" id="DVMP01000107">
    <property type="protein sequence ID" value="HIU25999.1"/>
    <property type="molecule type" value="Genomic_DNA"/>
</dbReference>
<dbReference type="Pfam" id="PF00557">
    <property type="entry name" value="Peptidase_M24"/>
    <property type="match status" value="1"/>
</dbReference>
<gene>
    <name evidence="3" type="ORF">IAC50_05845</name>
</gene>
<evidence type="ECO:0000259" key="2">
    <source>
        <dbReference type="Pfam" id="PF00557"/>
    </source>
</evidence>
<keyword evidence="1" id="KW-0175">Coiled coil</keyword>
<evidence type="ECO:0000313" key="4">
    <source>
        <dbReference type="Proteomes" id="UP000824090"/>
    </source>
</evidence>
<dbReference type="InterPro" id="IPR029149">
    <property type="entry name" value="Creatin/AminoP/Spt16_N"/>
</dbReference>
<dbReference type="Gene3D" id="3.90.230.10">
    <property type="entry name" value="Creatinase/methionine aminopeptidase superfamily"/>
    <property type="match status" value="1"/>
</dbReference>
<evidence type="ECO:0000256" key="1">
    <source>
        <dbReference type="SAM" id="Coils"/>
    </source>
</evidence>
<sequence length="548" mass="63023">MLEVITNMQKIPYLKNRFLTATLSIDGYRSESPVIVRRGDKSYIVARHLDRGNMEEYRKMGLLPYDSEPVYYRPYFAFVPITPPAHGTFDEAFEYVAGDDRNMKIHRDMPIQLYEMFDRKFDISMEDEIPVPLKYLYKLDRKTVIEKFAEGRDIAVEIAGELLKSSRDREELLEMMETAEDDRFELLDRLMEEEKIDWMLFTTCLGVQEVTGFGMDNFSDEEAAALYRRGSDTVYFMSAKVHDGFGTEEILYEPAEYVKELIGNDAVGIEEQHFSYGWYKAFGMDQKKWKKAQALARNFRLYRGDFNLPYYVITSRTGAFSIEKAMEWAKKQVMEGNPVTEKEVGFKQEQLAAEFAKENKIPFALSKYWTGLHASDRSVTPSYAFEHVITKESKALKFDAGLLLKDNSGILRAASDIARTICFEECGDIFYEIADKVMLEMVEGAKPGITGEDIFKATMGRIEDFRDELEAVGMIPTEKVEEAFKRDVGHGLSLHEPGTFWFERGAEMKTKTGMVCAHEIQWSTRGFSIGTEDNFVIGKNKGLNMCRD</sequence>